<accession>A0A4Y2K8M6</accession>
<gene>
    <name evidence="3" type="primary">pol_2976</name>
    <name evidence="3" type="ORF">AVEN_228339_1</name>
</gene>
<dbReference type="InterPro" id="IPR043128">
    <property type="entry name" value="Rev_trsase/Diguanyl_cyclase"/>
</dbReference>
<dbReference type="AlphaFoldDB" id="A0A4Y2K8M6"/>
<dbReference type="Proteomes" id="UP000499080">
    <property type="component" value="Unassembled WGS sequence"/>
</dbReference>
<dbReference type="InterPro" id="IPR043502">
    <property type="entry name" value="DNA/RNA_pol_sf"/>
</dbReference>
<dbReference type="EMBL" id="BGPR01004280">
    <property type="protein sequence ID" value="GBM97906.1"/>
    <property type="molecule type" value="Genomic_DNA"/>
</dbReference>
<dbReference type="SUPFAM" id="SSF56672">
    <property type="entry name" value="DNA/RNA polymerases"/>
    <property type="match status" value="1"/>
</dbReference>
<dbReference type="EC" id="2.7.7.49" evidence="1"/>
<evidence type="ECO:0000256" key="1">
    <source>
        <dbReference type="ARBA" id="ARBA00012493"/>
    </source>
</evidence>
<name>A0A4Y2K8M6_ARAVE</name>
<dbReference type="GO" id="GO:0003964">
    <property type="term" value="F:RNA-directed DNA polymerase activity"/>
    <property type="evidence" value="ECO:0007669"/>
    <property type="project" value="UniProtKB-EC"/>
</dbReference>
<organism evidence="3 4">
    <name type="scientific">Araneus ventricosus</name>
    <name type="common">Orbweaver spider</name>
    <name type="synonym">Epeira ventricosa</name>
    <dbReference type="NCBI Taxonomy" id="182803"/>
    <lineage>
        <taxon>Eukaryota</taxon>
        <taxon>Metazoa</taxon>
        <taxon>Ecdysozoa</taxon>
        <taxon>Arthropoda</taxon>
        <taxon>Chelicerata</taxon>
        <taxon>Arachnida</taxon>
        <taxon>Araneae</taxon>
        <taxon>Araneomorphae</taxon>
        <taxon>Entelegynae</taxon>
        <taxon>Araneoidea</taxon>
        <taxon>Araneidae</taxon>
        <taxon>Araneus</taxon>
    </lineage>
</organism>
<proteinExistence type="predicted"/>
<sequence length="139" mass="15896">MVFDRLIIANLKVKPSKCSFLQQEITYLRHTVKEGQVFPDKKNSDSIKKALPPKNTKQVISVLGLTGFYRKFIPNYSKIALPLTELTKETTKFEWSEREQLAFEELKNYLISEPCLALPDFSKPFSVFTDASKYALGAV</sequence>
<reference evidence="3 4" key="1">
    <citation type="journal article" date="2019" name="Sci. Rep.">
        <title>Orb-weaving spider Araneus ventricosus genome elucidates the spidroin gene catalogue.</title>
        <authorList>
            <person name="Kono N."/>
            <person name="Nakamura H."/>
            <person name="Ohtoshi R."/>
            <person name="Moran D.A.P."/>
            <person name="Shinohara A."/>
            <person name="Yoshida Y."/>
            <person name="Fujiwara M."/>
            <person name="Mori M."/>
            <person name="Tomita M."/>
            <person name="Arakawa K."/>
        </authorList>
    </citation>
    <scope>NUCLEOTIDE SEQUENCE [LARGE SCALE GENOMIC DNA]</scope>
</reference>
<dbReference type="InterPro" id="IPR041577">
    <property type="entry name" value="RT_RNaseH_2"/>
</dbReference>
<dbReference type="OrthoDB" id="6432266at2759"/>
<dbReference type="FunFam" id="3.30.70.270:FF:000020">
    <property type="entry name" value="Transposon Tf2-6 polyprotein-like Protein"/>
    <property type="match status" value="1"/>
</dbReference>
<feature type="domain" description="Reverse transcriptase/retrotransposon-derived protein RNase H-like" evidence="2">
    <location>
        <begin position="95"/>
        <end position="139"/>
    </location>
</feature>
<evidence type="ECO:0000313" key="4">
    <source>
        <dbReference type="Proteomes" id="UP000499080"/>
    </source>
</evidence>
<protein>
    <recommendedName>
        <fullName evidence="1">RNA-directed DNA polymerase</fullName>
        <ecNumber evidence="1">2.7.7.49</ecNumber>
    </recommendedName>
</protein>
<dbReference type="Pfam" id="PF17919">
    <property type="entry name" value="RT_RNaseH_2"/>
    <property type="match status" value="1"/>
</dbReference>
<keyword evidence="4" id="KW-1185">Reference proteome</keyword>
<comment type="caution">
    <text evidence="3">The sequence shown here is derived from an EMBL/GenBank/DDBJ whole genome shotgun (WGS) entry which is preliminary data.</text>
</comment>
<evidence type="ECO:0000313" key="3">
    <source>
        <dbReference type="EMBL" id="GBM97906.1"/>
    </source>
</evidence>
<dbReference type="InterPro" id="IPR051320">
    <property type="entry name" value="Viral_Replic_Matur_Polypro"/>
</dbReference>
<dbReference type="Gene3D" id="3.30.70.270">
    <property type="match status" value="2"/>
</dbReference>
<dbReference type="PANTHER" id="PTHR33064:SF37">
    <property type="entry name" value="RIBONUCLEASE H"/>
    <property type="match status" value="1"/>
</dbReference>
<dbReference type="PANTHER" id="PTHR33064">
    <property type="entry name" value="POL PROTEIN"/>
    <property type="match status" value="1"/>
</dbReference>
<evidence type="ECO:0000259" key="2">
    <source>
        <dbReference type="Pfam" id="PF17919"/>
    </source>
</evidence>